<evidence type="ECO:0000259" key="4">
    <source>
        <dbReference type="PROSITE" id="PS51076"/>
    </source>
</evidence>
<feature type="domain" description="MH2" evidence="4">
    <location>
        <begin position="46"/>
        <end position="243"/>
    </location>
</feature>
<dbReference type="InterPro" id="IPR008984">
    <property type="entry name" value="SMAD_FHA_dom_sf"/>
</dbReference>
<keyword evidence="1" id="KW-0805">Transcription regulation</keyword>
<dbReference type="Proteomes" id="UP001175271">
    <property type="component" value="Unassembled WGS sequence"/>
</dbReference>
<evidence type="ECO:0000256" key="1">
    <source>
        <dbReference type="ARBA" id="ARBA00023015"/>
    </source>
</evidence>
<evidence type="ECO:0000313" key="6">
    <source>
        <dbReference type="Proteomes" id="UP001175271"/>
    </source>
</evidence>
<dbReference type="GO" id="GO:0060395">
    <property type="term" value="P:SMAD protein signal transduction"/>
    <property type="evidence" value="ECO:0007669"/>
    <property type="project" value="TreeGrafter"/>
</dbReference>
<dbReference type="Gene3D" id="2.60.200.10">
    <property type="match status" value="1"/>
</dbReference>
<reference evidence="5" key="1">
    <citation type="submission" date="2023-06" db="EMBL/GenBank/DDBJ databases">
        <title>Genomic analysis of the entomopathogenic nematode Steinernema hermaphroditum.</title>
        <authorList>
            <person name="Schwarz E.M."/>
            <person name="Heppert J.K."/>
            <person name="Baniya A."/>
            <person name="Schwartz H.T."/>
            <person name="Tan C.-H."/>
            <person name="Antoshechkin I."/>
            <person name="Sternberg P.W."/>
            <person name="Goodrich-Blair H."/>
            <person name="Dillman A.R."/>
        </authorList>
    </citation>
    <scope>NUCLEOTIDE SEQUENCE</scope>
    <source>
        <strain evidence="5">PS9179</strain>
        <tissue evidence="5">Whole animal</tissue>
    </source>
</reference>
<gene>
    <name evidence="5" type="ORF">QR680_005544</name>
</gene>
<dbReference type="GO" id="GO:0009791">
    <property type="term" value="P:post-embryonic development"/>
    <property type="evidence" value="ECO:0007669"/>
    <property type="project" value="UniProtKB-ARBA"/>
</dbReference>
<dbReference type="EMBL" id="JAUCMV010000003">
    <property type="protein sequence ID" value="KAK0411215.1"/>
    <property type="molecule type" value="Genomic_DNA"/>
</dbReference>
<dbReference type="GO" id="GO:0051239">
    <property type="term" value="P:regulation of multicellular organismal process"/>
    <property type="evidence" value="ECO:0007669"/>
    <property type="project" value="UniProtKB-ARBA"/>
</dbReference>
<evidence type="ECO:0000313" key="5">
    <source>
        <dbReference type="EMBL" id="KAK0411215.1"/>
    </source>
</evidence>
<dbReference type="InterPro" id="IPR013790">
    <property type="entry name" value="Dwarfin"/>
</dbReference>
<keyword evidence="6" id="KW-1185">Reference proteome</keyword>
<organism evidence="5 6">
    <name type="scientific">Steinernema hermaphroditum</name>
    <dbReference type="NCBI Taxonomy" id="289476"/>
    <lineage>
        <taxon>Eukaryota</taxon>
        <taxon>Metazoa</taxon>
        <taxon>Ecdysozoa</taxon>
        <taxon>Nematoda</taxon>
        <taxon>Chromadorea</taxon>
        <taxon>Rhabditida</taxon>
        <taxon>Tylenchina</taxon>
        <taxon>Panagrolaimomorpha</taxon>
        <taxon>Strongyloidoidea</taxon>
        <taxon>Steinernematidae</taxon>
        <taxon>Steinernema</taxon>
    </lineage>
</organism>
<dbReference type="GO" id="GO:0050793">
    <property type="term" value="P:regulation of developmental process"/>
    <property type="evidence" value="ECO:0007669"/>
    <property type="project" value="UniProtKB-ARBA"/>
</dbReference>
<dbReference type="GO" id="GO:0000978">
    <property type="term" value="F:RNA polymerase II cis-regulatory region sequence-specific DNA binding"/>
    <property type="evidence" value="ECO:0007669"/>
    <property type="project" value="TreeGrafter"/>
</dbReference>
<sequence length="243" mass="27585">MANDQESRANGKERKRTQPQIVPSVVDEVVNEKIEPKRNSGTLNKWMLVTYYEYFERVGSFEGYAPLIAIDGFCDSSAPDRFCLGAFGAPLPRCRSEKVVQVRRQIGCGCHIKKDRNQVLIVNRSEASIFVQCPMQTEASGCSPTTVKKLRKGDQLVVFDKDDFVKSMEKNLKNNENRDFYQFENMAKVRISFGKGFGEGFTREKVTDVPCWVEVSFIDIMRDVDKELMQSMAQSANALSSFT</sequence>
<dbReference type="InterPro" id="IPR017855">
    <property type="entry name" value="SMAD-like_dom_sf"/>
</dbReference>
<evidence type="ECO:0000256" key="2">
    <source>
        <dbReference type="ARBA" id="ARBA00023163"/>
    </source>
</evidence>
<dbReference type="GO" id="GO:0071144">
    <property type="term" value="C:heteromeric SMAD protein complex"/>
    <property type="evidence" value="ECO:0007669"/>
    <property type="project" value="TreeGrafter"/>
</dbReference>
<dbReference type="GO" id="GO:0030154">
    <property type="term" value="P:cell differentiation"/>
    <property type="evidence" value="ECO:0007669"/>
    <property type="project" value="TreeGrafter"/>
</dbReference>
<dbReference type="GO" id="GO:0009653">
    <property type="term" value="P:anatomical structure morphogenesis"/>
    <property type="evidence" value="ECO:0007669"/>
    <property type="project" value="TreeGrafter"/>
</dbReference>
<dbReference type="SMART" id="SM00524">
    <property type="entry name" value="DWB"/>
    <property type="match status" value="1"/>
</dbReference>
<dbReference type="PROSITE" id="PS51076">
    <property type="entry name" value="MH2"/>
    <property type="match status" value="1"/>
</dbReference>
<accession>A0AA39LVU7</accession>
<keyword evidence="2" id="KW-0804">Transcription</keyword>
<dbReference type="SUPFAM" id="SSF49879">
    <property type="entry name" value="SMAD/FHA domain"/>
    <property type="match status" value="1"/>
</dbReference>
<protein>
    <recommendedName>
        <fullName evidence="4">MH2 domain-containing protein</fullName>
    </recommendedName>
</protein>
<dbReference type="GO" id="GO:0070411">
    <property type="term" value="F:I-SMAD binding"/>
    <property type="evidence" value="ECO:0007669"/>
    <property type="project" value="TreeGrafter"/>
</dbReference>
<dbReference type="Pfam" id="PF03166">
    <property type="entry name" value="MH2"/>
    <property type="match status" value="1"/>
</dbReference>
<dbReference type="GO" id="GO:0000981">
    <property type="term" value="F:DNA-binding transcription factor activity, RNA polymerase II-specific"/>
    <property type="evidence" value="ECO:0007669"/>
    <property type="project" value="TreeGrafter"/>
</dbReference>
<name>A0AA39LVU7_9BILA</name>
<dbReference type="InterPro" id="IPR001132">
    <property type="entry name" value="SMAD_dom_Dwarfin-type"/>
</dbReference>
<feature type="region of interest" description="Disordered" evidence="3">
    <location>
        <begin position="1"/>
        <end position="21"/>
    </location>
</feature>
<dbReference type="AlphaFoldDB" id="A0AA39LVU7"/>
<feature type="compositionally biased region" description="Basic and acidic residues" evidence="3">
    <location>
        <begin position="1"/>
        <end position="12"/>
    </location>
</feature>
<proteinExistence type="predicted"/>
<comment type="caution">
    <text evidence="5">The sequence shown here is derived from an EMBL/GenBank/DDBJ whole genome shotgun (WGS) entry which is preliminary data.</text>
</comment>
<dbReference type="PANTHER" id="PTHR13703">
    <property type="entry name" value="SMAD"/>
    <property type="match status" value="1"/>
</dbReference>
<evidence type="ECO:0000256" key="3">
    <source>
        <dbReference type="SAM" id="MobiDB-lite"/>
    </source>
</evidence>
<dbReference type="GO" id="GO:0030509">
    <property type="term" value="P:BMP signaling pathway"/>
    <property type="evidence" value="ECO:0007669"/>
    <property type="project" value="TreeGrafter"/>
</dbReference>